<dbReference type="EMBL" id="BAAASX010000007">
    <property type="protein sequence ID" value="GAA2341229.1"/>
    <property type="molecule type" value="Genomic_DNA"/>
</dbReference>
<keyword evidence="3" id="KW-1185">Reference proteome</keyword>
<proteinExistence type="predicted"/>
<comment type="caution">
    <text evidence="2">The sequence shown here is derived from an EMBL/GenBank/DDBJ whole genome shotgun (WGS) entry which is preliminary data.</text>
</comment>
<evidence type="ECO:0000313" key="2">
    <source>
        <dbReference type="EMBL" id="GAA2341229.1"/>
    </source>
</evidence>
<evidence type="ECO:0000256" key="1">
    <source>
        <dbReference type="SAM" id="MobiDB-lite"/>
    </source>
</evidence>
<reference evidence="2 3" key="1">
    <citation type="journal article" date="2019" name="Int. J. Syst. Evol. Microbiol.">
        <title>The Global Catalogue of Microorganisms (GCM) 10K type strain sequencing project: providing services to taxonomists for standard genome sequencing and annotation.</title>
        <authorList>
            <consortium name="The Broad Institute Genomics Platform"/>
            <consortium name="The Broad Institute Genome Sequencing Center for Infectious Disease"/>
            <person name="Wu L."/>
            <person name="Ma J."/>
        </authorList>
    </citation>
    <scope>NUCLEOTIDE SEQUENCE [LARGE SCALE GENOMIC DNA]</scope>
    <source>
        <strain evidence="2 3">JCM 6238</strain>
    </source>
</reference>
<gene>
    <name evidence="2" type="ORF">GCM10010403_37710</name>
</gene>
<name>A0ABN3G047_9ACTN</name>
<feature type="compositionally biased region" description="Basic residues" evidence="1">
    <location>
        <begin position="12"/>
        <end position="21"/>
    </location>
</feature>
<feature type="region of interest" description="Disordered" evidence="1">
    <location>
        <begin position="46"/>
        <end position="87"/>
    </location>
</feature>
<feature type="compositionally biased region" description="Basic and acidic residues" evidence="1">
    <location>
        <begin position="1"/>
        <end position="11"/>
    </location>
</feature>
<sequence>MPDRALEDPTRHSRPHGKNISRTRTCLVRKGGTTTVQARLCVQEAAKGSGLQDGQPQLQDGSMPMQEAKGAKAPGSESDACEGRHGCRHGTTVCRGWCE</sequence>
<protein>
    <submittedName>
        <fullName evidence="2">Uncharacterized protein</fullName>
    </submittedName>
</protein>
<organism evidence="2 3">
    <name type="scientific">Glycomyces rutgersensis</name>
    <dbReference type="NCBI Taxonomy" id="58115"/>
    <lineage>
        <taxon>Bacteria</taxon>
        <taxon>Bacillati</taxon>
        <taxon>Actinomycetota</taxon>
        <taxon>Actinomycetes</taxon>
        <taxon>Glycomycetales</taxon>
        <taxon>Glycomycetaceae</taxon>
        <taxon>Glycomyces</taxon>
    </lineage>
</organism>
<evidence type="ECO:0000313" key="3">
    <source>
        <dbReference type="Proteomes" id="UP001501584"/>
    </source>
</evidence>
<feature type="region of interest" description="Disordered" evidence="1">
    <location>
        <begin position="1"/>
        <end position="24"/>
    </location>
</feature>
<dbReference type="Proteomes" id="UP001501584">
    <property type="component" value="Unassembled WGS sequence"/>
</dbReference>
<feature type="compositionally biased region" description="Low complexity" evidence="1">
    <location>
        <begin position="48"/>
        <end position="62"/>
    </location>
</feature>
<accession>A0ABN3G047</accession>